<accession>A0A9X9S5H8</accession>
<organism evidence="1 2">
    <name type="scientific">Methanogenium organophilum</name>
    <dbReference type="NCBI Taxonomy" id="2199"/>
    <lineage>
        <taxon>Archaea</taxon>
        <taxon>Methanobacteriati</taxon>
        <taxon>Methanobacteriota</taxon>
        <taxon>Stenosarchaea group</taxon>
        <taxon>Methanomicrobia</taxon>
        <taxon>Methanomicrobiales</taxon>
        <taxon>Methanomicrobiaceae</taxon>
        <taxon>Methanogenium</taxon>
    </lineage>
</organism>
<dbReference type="AlphaFoldDB" id="A0A9X9S5H8"/>
<evidence type="ECO:0000313" key="1">
    <source>
        <dbReference type="EMBL" id="WAI02118.1"/>
    </source>
</evidence>
<sequence>MQEVRLQIGIPQKSATFAFRIFSEIAHKFGEITERIYLAEYATPHQYGMIPETLKDGPKLM</sequence>
<reference evidence="1" key="1">
    <citation type="submission" date="2022-11" db="EMBL/GenBank/DDBJ databases">
        <title>Complete genome sequence of Methanogenium organophilum DSM 3596.</title>
        <authorList>
            <person name="Chen S.-C."/>
            <person name="Lai S.-J."/>
            <person name="You Y.-T."/>
        </authorList>
    </citation>
    <scope>NUCLEOTIDE SEQUENCE</scope>
    <source>
        <strain evidence="1">DSM 3596</strain>
    </source>
</reference>
<evidence type="ECO:0000313" key="2">
    <source>
        <dbReference type="Proteomes" id="UP001163096"/>
    </source>
</evidence>
<dbReference type="KEGG" id="mou:OU421_04405"/>
<protein>
    <submittedName>
        <fullName evidence="1">Uncharacterized protein</fullName>
    </submittedName>
</protein>
<keyword evidence="2" id="KW-1185">Reference proteome</keyword>
<dbReference type="Proteomes" id="UP001163096">
    <property type="component" value="Chromosome"/>
</dbReference>
<dbReference type="EMBL" id="CP113361">
    <property type="protein sequence ID" value="WAI02118.1"/>
    <property type="molecule type" value="Genomic_DNA"/>
</dbReference>
<dbReference type="GeneID" id="76834317"/>
<proteinExistence type="predicted"/>
<name>A0A9X9S5H8_METOG</name>
<gene>
    <name evidence="1" type="ORF">OU421_04405</name>
</gene>
<dbReference type="RefSeq" id="WP_268187396.1">
    <property type="nucleotide sequence ID" value="NZ_CP113361.1"/>
</dbReference>